<dbReference type="EMBL" id="VIRV01000001">
    <property type="protein sequence ID" value="MBY0757950.1"/>
    <property type="molecule type" value="Genomic_DNA"/>
</dbReference>
<dbReference type="PANTHER" id="PTHR43399:SF4">
    <property type="entry name" value="CELL WALL-ASSOCIATED PROTEASE"/>
    <property type="match status" value="1"/>
</dbReference>
<reference evidence="7 8" key="1">
    <citation type="journal article" date="2020" name="New Microbes New Infect">
        <title>Sellimonas caecigallum sp. nov., description and genome sequence of a new member of the Sellimonas genus isolated from the cecum of feral chicken.</title>
        <authorList>
            <person name="Wongkuna S."/>
            <person name="Ghimire S."/>
            <person name="Antony L."/>
            <person name="Chankhamhaengdecha S."/>
            <person name="Janvilisri T."/>
            <person name="Scaria J."/>
        </authorList>
    </citation>
    <scope>NUCLEOTIDE SEQUENCE [LARGE SCALE GENOMIC DNA]</scope>
    <source>
        <strain evidence="7 8">SW451</strain>
    </source>
</reference>
<dbReference type="Gene3D" id="2.60.120.1290">
    <property type="match status" value="1"/>
</dbReference>
<evidence type="ECO:0000256" key="3">
    <source>
        <dbReference type="ARBA" id="ARBA00022801"/>
    </source>
</evidence>
<keyword evidence="8" id="KW-1185">Reference proteome</keyword>
<dbReference type="InterPro" id="IPR000209">
    <property type="entry name" value="Peptidase_S8/S53_dom"/>
</dbReference>
<evidence type="ECO:0000313" key="8">
    <source>
        <dbReference type="Proteomes" id="UP000779049"/>
    </source>
</evidence>
<protein>
    <submittedName>
        <fullName evidence="7">S8 family peptidase</fullName>
    </submittedName>
</protein>
<dbReference type="Pfam" id="PF00082">
    <property type="entry name" value="Peptidase_S8"/>
    <property type="match status" value="2"/>
</dbReference>
<evidence type="ECO:0000256" key="1">
    <source>
        <dbReference type="ARBA" id="ARBA00011073"/>
    </source>
</evidence>
<dbReference type="CDD" id="cd07478">
    <property type="entry name" value="Peptidases_S8_CspA-like"/>
    <property type="match status" value="1"/>
</dbReference>
<keyword evidence="3 5" id="KW-0378">Hydrolase</keyword>
<name>A0ABS7L4L4_9FIRM</name>
<dbReference type="PROSITE" id="PS51892">
    <property type="entry name" value="SUBTILASE"/>
    <property type="match status" value="1"/>
</dbReference>
<feature type="active site" description="Charge relay system" evidence="5">
    <location>
        <position position="110"/>
    </location>
</feature>
<sequence>MRFFDMKDCKEAILSESYRDFMFNSRWMQLLDGLDPRSWCRKEAGQMYWNVYIQEEEADRLPINDIPYYSIPKCFTLLDLGPLNAAGITPVQSYPSLELKGQGILMGFLDTGLDYRNPVFRNLDGSTRILGIWDQTIQDGNPEEHFGYGSVYTREDINRALQSEDPLAFVPSQDTNGHGTFTASVAAGSANVENQFLGAAPESMIAMVKLKGAKQYLRDYYFIKEGAEAFQENDMLAGLFYLNSLAKKYEMPLVICVPLGCSLGGHNGTAPICEELEVYANMKNRVVVTGTGNEADKRHHYKGMTGTQGEGTEVELRVGENVKGFQMEVWTDIPNVLAVSLTSPSGESIQKIPIRQNSRNEYEFLFEQTKIVIDYRLLVERTNSELIIVRFENPAQGIWKIGLEPLQSIDGLFHIWMPVTEFLTGEAYFLRSSPDETILEPGSTPSAITASYYNWEENSVAIQSGRGYTRNRMIKPEFAVPGMYVTGAVPGGNFTERSGSSAGTAIAGGSAALLLQWITQNQNSQASSAQVKNILILGTRRKENTEYPNRLWGFGTMDLYHTLEEIRQL</sequence>
<proteinExistence type="inferred from homology"/>
<evidence type="ECO:0000313" key="7">
    <source>
        <dbReference type="EMBL" id="MBY0757950.1"/>
    </source>
</evidence>
<dbReference type="InterPro" id="IPR051048">
    <property type="entry name" value="Peptidase_S8/S53_subtilisin"/>
</dbReference>
<keyword evidence="4 5" id="KW-0720">Serine protease</keyword>
<dbReference type="Proteomes" id="UP000779049">
    <property type="component" value="Unassembled WGS sequence"/>
</dbReference>
<dbReference type="PANTHER" id="PTHR43399">
    <property type="entry name" value="SUBTILISIN-RELATED"/>
    <property type="match status" value="1"/>
</dbReference>
<gene>
    <name evidence="7" type="ORF">FLB61_02350</name>
</gene>
<feature type="domain" description="Peptidase S8/S53" evidence="6">
    <location>
        <begin position="101"/>
        <end position="342"/>
    </location>
</feature>
<dbReference type="Gene3D" id="3.40.50.200">
    <property type="entry name" value="Peptidase S8/S53 domain"/>
    <property type="match status" value="1"/>
</dbReference>
<evidence type="ECO:0000256" key="2">
    <source>
        <dbReference type="ARBA" id="ARBA00022670"/>
    </source>
</evidence>
<evidence type="ECO:0000256" key="5">
    <source>
        <dbReference type="PROSITE-ProRule" id="PRU01240"/>
    </source>
</evidence>
<dbReference type="PRINTS" id="PR00723">
    <property type="entry name" value="SUBTILISIN"/>
</dbReference>
<accession>A0ABS7L4L4</accession>
<dbReference type="SUPFAM" id="SSF52743">
    <property type="entry name" value="Subtilisin-like"/>
    <property type="match status" value="1"/>
</dbReference>
<dbReference type="InterPro" id="IPR036852">
    <property type="entry name" value="Peptidase_S8/S53_dom_sf"/>
</dbReference>
<dbReference type="InterPro" id="IPR034045">
    <property type="entry name" value="Pep_S8_CspA-like"/>
</dbReference>
<evidence type="ECO:0000256" key="4">
    <source>
        <dbReference type="ARBA" id="ARBA00022825"/>
    </source>
</evidence>
<organism evidence="7 8">
    <name type="scientific">Sellimonas caecigallum</name>
    <dbReference type="NCBI Taxonomy" id="2592333"/>
    <lineage>
        <taxon>Bacteria</taxon>
        <taxon>Bacillati</taxon>
        <taxon>Bacillota</taxon>
        <taxon>Clostridia</taxon>
        <taxon>Lachnospirales</taxon>
        <taxon>Lachnospiraceae</taxon>
        <taxon>Sellimonas</taxon>
    </lineage>
</organism>
<comment type="caution">
    <text evidence="7">The sequence shown here is derived from an EMBL/GenBank/DDBJ whole genome shotgun (WGS) entry which is preliminary data.</text>
</comment>
<dbReference type="PIRSF" id="PIRSF037894">
    <property type="entry name" value="Subtilisin_rel_CspABC"/>
    <property type="match status" value="1"/>
</dbReference>
<keyword evidence="2 5" id="KW-0645">Protease</keyword>
<dbReference type="InterPro" id="IPR017310">
    <property type="entry name" value="Pept_S8A_subtilisin_clostridia"/>
</dbReference>
<comment type="similarity">
    <text evidence="1 5">Belongs to the peptidase S8 family.</text>
</comment>
<feature type="active site" description="Charge relay system" evidence="5">
    <location>
        <position position="178"/>
    </location>
</feature>
<feature type="active site" description="Charge relay system" evidence="5">
    <location>
        <position position="501"/>
    </location>
</feature>
<feature type="domain" description="Peptidase S8/S53" evidence="6">
    <location>
        <begin position="435"/>
        <end position="555"/>
    </location>
</feature>
<evidence type="ECO:0000259" key="6">
    <source>
        <dbReference type="Pfam" id="PF00082"/>
    </source>
</evidence>
<dbReference type="InterPro" id="IPR015500">
    <property type="entry name" value="Peptidase_S8_subtilisin-rel"/>
</dbReference>